<evidence type="ECO:0000256" key="1">
    <source>
        <dbReference type="SAM" id="MobiDB-lite"/>
    </source>
</evidence>
<evidence type="ECO:0000313" key="3">
    <source>
        <dbReference type="Proteomes" id="UP000632849"/>
    </source>
</evidence>
<sequence length="123" mass="12990">MDKRRAHGPGVPKKGDAASGISVETRRKQVKSFEFVSKSTGIEIISMRGVPELRLSAGRQRTAGKRAESGRETGAGADILRCTRTGGAEPSEKGKRSKGGRGGWGKADARAEGKREENAAPLS</sequence>
<keyword evidence="3" id="KW-1185">Reference proteome</keyword>
<dbReference type="AlphaFoldDB" id="A0A919BRX8"/>
<feature type="region of interest" description="Disordered" evidence="1">
    <location>
        <begin position="56"/>
        <end position="123"/>
    </location>
</feature>
<feature type="compositionally biased region" description="Basic and acidic residues" evidence="1">
    <location>
        <begin position="107"/>
        <end position="123"/>
    </location>
</feature>
<reference evidence="2" key="1">
    <citation type="journal article" date="2014" name="Int. J. Syst. Evol. Microbiol.">
        <title>Complete genome sequence of Corynebacterium casei LMG S-19264T (=DSM 44701T), isolated from a smear-ripened cheese.</title>
        <authorList>
            <consortium name="US DOE Joint Genome Institute (JGI-PGF)"/>
            <person name="Walter F."/>
            <person name="Albersmeier A."/>
            <person name="Kalinowski J."/>
            <person name="Ruckert C."/>
        </authorList>
    </citation>
    <scope>NUCLEOTIDE SEQUENCE</scope>
    <source>
        <strain evidence="2">JCM 4122</strain>
    </source>
</reference>
<dbReference type="EMBL" id="BNBE01000002">
    <property type="protein sequence ID" value="GHG07602.1"/>
    <property type="molecule type" value="Genomic_DNA"/>
</dbReference>
<feature type="region of interest" description="Disordered" evidence="1">
    <location>
        <begin position="1"/>
        <end position="28"/>
    </location>
</feature>
<reference evidence="2" key="2">
    <citation type="submission" date="2020-09" db="EMBL/GenBank/DDBJ databases">
        <authorList>
            <person name="Sun Q."/>
            <person name="Ohkuma M."/>
        </authorList>
    </citation>
    <scope>NUCLEOTIDE SEQUENCE</scope>
    <source>
        <strain evidence="2">JCM 4122</strain>
    </source>
</reference>
<evidence type="ECO:0000313" key="2">
    <source>
        <dbReference type="EMBL" id="GHG07602.1"/>
    </source>
</evidence>
<dbReference type="Proteomes" id="UP000632849">
    <property type="component" value="Unassembled WGS sequence"/>
</dbReference>
<proteinExistence type="predicted"/>
<organism evidence="2 3">
    <name type="scientific">Streptomyces filamentosus</name>
    <name type="common">Streptomyces roseosporus</name>
    <dbReference type="NCBI Taxonomy" id="67294"/>
    <lineage>
        <taxon>Bacteria</taxon>
        <taxon>Bacillati</taxon>
        <taxon>Actinomycetota</taxon>
        <taxon>Actinomycetes</taxon>
        <taxon>Kitasatosporales</taxon>
        <taxon>Streptomycetaceae</taxon>
        <taxon>Streptomyces</taxon>
    </lineage>
</organism>
<accession>A0A919BRX8</accession>
<protein>
    <submittedName>
        <fullName evidence="2">Uncharacterized protein</fullName>
    </submittedName>
</protein>
<gene>
    <name evidence="2" type="ORF">GCM10017667_43990</name>
</gene>
<name>A0A919BRX8_STRFL</name>
<comment type="caution">
    <text evidence="2">The sequence shown here is derived from an EMBL/GenBank/DDBJ whole genome shotgun (WGS) entry which is preliminary data.</text>
</comment>